<evidence type="ECO:0000259" key="6">
    <source>
        <dbReference type="Pfam" id="PF22939"/>
    </source>
</evidence>
<dbReference type="Pfam" id="PF12796">
    <property type="entry name" value="Ank_2"/>
    <property type="match status" value="3"/>
</dbReference>
<feature type="domain" description="GPI inositol-deacylase winged helix" evidence="6">
    <location>
        <begin position="395"/>
        <end position="486"/>
    </location>
</feature>
<dbReference type="InterPro" id="IPR056884">
    <property type="entry name" value="NPHP3-like_N"/>
</dbReference>
<feature type="repeat" description="ANK" evidence="3">
    <location>
        <begin position="781"/>
        <end position="813"/>
    </location>
</feature>
<organism evidence="8 9">
    <name type="scientific">Fusarium albosuccineum</name>
    <dbReference type="NCBI Taxonomy" id="1237068"/>
    <lineage>
        <taxon>Eukaryota</taxon>
        <taxon>Fungi</taxon>
        <taxon>Dikarya</taxon>
        <taxon>Ascomycota</taxon>
        <taxon>Pezizomycotina</taxon>
        <taxon>Sordariomycetes</taxon>
        <taxon>Hypocreomycetidae</taxon>
        <taxon>Hypocreales</taxon>
        <taxon>Nectriaceae</taxon>
        <taxon>Fusarium</taxon>
        <taxon>Fusarium decemcellulare species complex</taxon>
    </lineage>
</organism>
<dbReference type="Gene3D" id="1.25.40.20">
    <property type="entry name" value="Ankyrin repeat-containing domain"/>
    <property type="match status" value="2"/>
</dbReference>
<feature type="repeat" description="ANK" evidence="3">
    <location>
        <begin position="882"/>
        <end position="914"/>
    </location>
</feature>
<sequence>MTDPLSVAGSTVGIISLGITVAQGLFDYYAAFQGQKSDVAHTTKKLSRLLELLESLRRQLERREPQADDGGILANVNSCMEDCKELIQDLQAELSKFNRAPQQGTMAGLRSAGRRIAYSFRQSTLQKLDEDVDDLVSCLSLAMQSLQRSDIGKVQDDIADTKALLDLARAAQVSSDIRKWLNAPDATINFNEAVKKKHPGTGLWLVKGPAFTTWLEKPCSFLWLVGFAGCALMNCLHQLVRAFKDVHIVLDALDESPRDRHREAMLECLAELRAWSEPGLHLIVSSRDEVDIHEELCALPEETIKMKNDAIDRDIASFVSEHLRNNRRLRKWEEHHARIETALTTRAQGVFRWVECQFKALASCPQSEDLLEQLLYSLPQTLDETYERMLSNIPSTSRDYARQMLTLLCCAKRPLTVAELIDGIAVQLSDTPRFNPKRKLKNIDAIQQVCPGFTELDMDPDTPEATVRIAHFSVREYLESERIRNSTHADFFSVTQQHADTQVACICLSILLESASLRPDDFALTRYAARYWTDHFLDGVKHHPADALVLRLFRGNEGLFENWVTIWNIDGCSGKAPHGEIPAPLYYASLLGLDSVVSTLLDDLSFVTSSSTGDRCNRSSLPQVSVEDSEAISQLLVDKDADINATCGEYGSALQAASAQGHDKIVHLLIEKGADVNVVGGYYGSALREASARGYDKIIQLLLEKGADVNADSGAYGSALYAASAEGHDKTVRLLLERRANVNAESGEFGSALLAASAGGYDEIVQLLLENGADINAGHEYYTSALWVASSGGYDELVRLLLEKGADIDARHEYYGSSLSTASANGYDRIVQVLLDEGADMHAEDEEYGGALQAAAYEGRDKTVQLLLDRGADMNAEGWYGSALQTAICGGHEKHEKIVQLLLDQGADVNAKGGRNGSALQAASKQGYDKIVQLLLDRGADIHAEGGFEGSALKMATNSGHDKIVQLLLNRGAGVGVGSTQKMDNISTGKQIKIPTDEELKRMEKSARSSKEKREQLERERIERERQAALAKLTERK</sequence>
<feature type="repeat" description="ANK" evidence="3">
    <location>
        <begin position="814"/>
        <end position="846"/>
    </location>
</feature>
<evidence type="ECO:0000259" key="7">
    <source>
        <dbReference type="Pfam" id="PF24883"/>
    </source>
</evidence>
<feature type="repeat" description="ANK" evidence="3">
    <location>
        <begin position="649"/>
        <end position="681"/>
    </location>
</feature>
<evidence type="ECO:0000256" key="5">
    <source>
        <dbReference type="SAM" id="MobiDB-lite"/>
    </source>
</evidence>
<dbReference type="PROSITE" id="PS50297">
    <property type="entry name" value="ANK_REP_REGION"/>
    <property type="match status" value="6"/>
</dbReference>
<dbReference type="Pfam" id="PF00023">
    <property type="entry name" value="Ank"/>
    <property type="match status" value="1"/>
</dbReference>
<keyword evidence="1" id="KW-0677">Repeat</keyword>
<feature type="repeat" description="ANK" evidence="3">
    <location>
        <begin position="682"/>
        <end position="714"/>
    </location>
</feature>
<dbReference type="PROSITE" id="PS50088">
    <property type="entry name" value="ANK_REPEAT"/>
    <property type="match status" value="10"/>
</dbReference>
<comment type="caution">
    <text evidence="8">The sequence shown here is derived from an EMBL/GenBank/DDBJ whole genome shotgun (WGS) entry which is preliminary data.</text>
</comment>
<dbReference type="AlphaFoldDB" id="A0A8H4L4N0"/>
<feature type="repeat" description="ANK" evidence="3">
    <location>
        <begin position="851"/>
        <end position="879"/>
    </location>
</feature>
<evidence type="ECO:0008006" key="10">
    <source>
        <dbReference type="Google" id="ProtNLM"/>
    </source>
</evidence>
<dbReference type="InterPro" id="IPR036770">
    <property type="entry name" value="Ankyrin_rpt-contain_sf"/>
</dbReference>
<dbReference type="SUPFAM" id="SSF48403">
    <property type="entry name" value="Ankyrin repeat"/>
    <property type="match status" value="1"/>
</dbReference>
<dbReference type="PANTHER" id="PTHR23206:SF7">
    <property type="entry name" value="PROTEIN KINASE DOMAIN-CONTAINING PROTEIN"/>
    <property type="match status" value="1"/>
</dbReference>
<name>A0A8H4L4N0_9HYPO</name>
<dbReference type="InterPro" id="IPR002110">
    <property type="entry name" value="Ankyrin_rpt"/>
</dbReference>
<dbReference type="InterPro" id="IPR054471">
    <property type="entry name" value="GPIID_WHD"/>
</dbReference>
<feature type="region of interest" description="Disordered" evidence="5">
    <location>
        <begin position="992"/>
        <end position="1021"/>
    </location>
</feature>
<feature type="domain" description="Nephrocystin 3-like N-terminal" evidence="7">
    <location>
        <begin position="233"/>
        <end position="287"/>
    </location>
</feature>
<evidence type="ECO:0000313" key="8">
    <source>
        <dbReference type="EMBL" id="KAF4461453.1"/>
    </source>
</evidence>
<feature type="compositionally biased region" description="Basic and acidic residues" evidence="5">
    <location>
        <begin position="995"/>
        <end position="1021"/>
    </location>
</feature>
<feature type="repeat" description="ANK" evidence="3">
    <location>
        <begin position="715"/>
        <end position="747"/>
    </location>
</feature>
<dbReference type="Pfam" id="PF24883">
    <property type="entry name" value="NPHP3_N"/>
    <property type="match status" value="1"/>
</dbReference>
<protein>
    <recommendedName>
        <fullName evidence="10">Fungal N-terminal domain-containing protein</fullName>
    </recommendedName>
</protein>
<evidence type="ECO:0000256" key="2">
    <source>
        <dbReference type="ARBA" id="ARBA00023043"/>
    </source>
</evidence>
<feature type="coiled-coil region" evidence="4">
    <location>
        <begin position="39"/>
        <end position="100"/>
    </location>
</feature>
<dbReference type="PANTHER" id="PTHR23206">
    <property type="entry name" value="MASK PROTEIN"/>
    <property type="match status" value="1"/>
</dbReference>
<dbReference type="EMBL" id="JAADYS010001717">
    <property type="protein sequence ID" value="KAF4461453.1"/>
    <property type="molecule type" value="Genomic_DNA"/>
</dbReference>
<dbReference type="Proteomes" id="UP000554235">
    <property type="component" value="Unassembled WGS sequence"/>
</dbReference>
<accession>A0A8H4L4N0</accession>
<gene>
    <name evidence="8" type="ORF">FALBO_11747</name>
</gene>
<evidence type="ECO:0000256" key="1">
    <source>
        <dbReference type="ARBA" id="ARBA00022737"/>
    </source>
</evidence>
<reference evidence="8 9" key="1">
    <citation type="submission" date="2020-01" db="EMBL/GenBank/DDBJ databases">
        <title>Identification and distribution of gene clusters putatively required for synthesis of sphingolipid metabolism inhibitors in phylogenetically diverse species of the filamentous fungus Fusarium.</title>
        <authorList>
            <person name="Kim H.-S."/>
            <person name="Busman M."/>
            <person name="Brown D.W."/>
            <person name="Divon H."/>
            <person name="Uhlig S."/>
            <person name="Proctor R.H."/>
        </authorList>
    </citation>
    <scope>NUCLEOTIDE SEQUENCE [LARGE SCALE GENOMIC DNA]</scope>
    <source>
        <strain evidence="8 9">NRRL 20459</strain>
    </source>
</reference>
<feature type="repeat" description="ANK" evidence="3">
    <location>
        <begin position="748"/>
        <end position="780"/>
    </location>
</feature>
<evidence type="ECO:0000256" key="3">
    <source>
        <dbReference type="PROSITE-ProRule" id="PRU00023"/>
    </source>
</evidence>
<keyword evidence="4" id="KW-0175">Coiled coil</keyword>
<dbReference type="InterPro" id="IPR051631">
    <property type="entry name" value="Ankyrin-KH/SAM_domain"/>
</dbReference>
<dbReference type="SMART" id="SM00248">
    <property type="entry name" value="ANK"/>
    <property type="match status" value="10"/>
</dbReference>
<dbReference type="Pfam" id="PF22939">
    <property type="entry name" value="WHD_GPIID"/>
    <property type="match status" value="1"/>
</dbReference>
<dbReference type="OrthoDB" id="194358at2759"/>
<keyword evidence="2 3" id="KW-0040">ANK repeat</keyword>
<keyword evidence="9" id="KW-1185">Reference proteome</keyword>
<evidence type="ECO:0000256" key="4">
    <source>
        <dbReference type="SAM" id="Coils"/>
    </source>
</evidence>
<proteinExistence type="predicted"/>
<feature type="repeat" description="ANK" evidence="3">
    <location>
        <begin position="948"/>
        <end position="980"/>
    </location>
</feature>
<evidence type="ECO:0000313" key="9">
    <source>
        <dbReference type="Proteomes" id="UP000554235"/>
    </source>
</evidence>
<feature type="repeat" description="ANK" evidence="3">
    <location>
        <begin position="915"/>
        <end position="947"/>
    </location>
</feature>